<dbReference type="Proteomes" id="UP001302812">
    <property type="component" value="Unassembled WGS sequence"/>
</dbReference>
<dbReference type="RefSeq" id="XP_064670434.1">
    <property type="nucleotide sequence ID" value="XM_064816794.1"/>
</dbReference>
<dbReference type="PANTHER" id="PTHR44573">
    <property type="entry name" value="NADPH-DEPENDENT ALKENAL/ONE OXIDOREDUCTASE, CHLOROPLASTIC"/>
    <property type="match status" value="1"/>
</dbReference>
<dbReference type="PANTHER" id="PTHR44573:SF1">
    <property type="entry name" value="NADPH-DEPENDENT ALKENAL_ONE OXIDOREDUCTASE, CHLOROPLASTIC"/>
    <property type="match status" value="1"/>
</dbReference>
<evidence type="ECO:0000256" key="1">
    <source>
        <dbReference type="ARBA" id="ARBA00023002"/>
    </source>
</evidence>
<dbReference type="Gene3D" id="3.40.50.720">
    <property type="entry name" value="NAD(P)-binding Rossmann-like Domain"/>
    <property type="match status" value="1"/>
</dbReference>
<dbReference type="InterPro" id="IPR020843">
    <property type="entry name" value="ER"/>
</dbReference>
<gene>
    <name evidence="3" type="ORF">N656DRAFT_789474</name>
</gene>
<dbReference type="SMART" id="SM00829">
    <property type="entry name" value="PKS_ER"/>
    <property type="match status" value="1"/>
</dbReference>
<dbReference type="SUPFAM" id="SSF51735">
    <property type="entry name" value="NAD(P)-binding Rossmann-fold domains"/>
    <property type="match status" value="1"/>
</dbReference>
<evidence type="ECO:0000313" key="4">
    <source>
        <dbReference type="Proteomes" id="UP001302812"/>
    </source>
</evidence>
<dbReference type="EMBL" id="MU853341">
    <property type="protein sequence ID" value="KAK4112864.1"/>
    <property type="molecule type" value="Genomic_DNA"/>
</dbReference>
<sequence>MRSPVAPRSCPPAGYEVPNDVLIRVHAAAVQTGDTQAAAGAFKLLVTTNKSGSGVVIAVGSGVKSLRVGDAVYGLAFKHGQLFPERAAPGFASDFTIVSAEFLLVKPAHLSFEEAAALAGSVLTAYQCVKRYFEITGQPPGISTLEGKTVFIPGGLSATGSVYTQIVKNVYGAKSVVSTVSTPKIDLVQQYLRGIVDKVVNYHTQNIVQEVGRGTVDFVLNTQWDLVGTFPLVNPQTGAVVSIASVPSPRTVKQDFVSGNHGNREDLERSGEWIAARKIRAVLTVVDIDDIDAVRKACTMVATGKGGISKLVIRLA</sequence>
<dbReference type="AlphaFoldDB" id="A0AAN6TEC6"/>
<proteinExistence type="predicted"/>
<keyword evidence="4" id="KW-1185">Reference proteome</keyword>
<comment type="caution">
    <text evidence="3">The sequence shown here is derived from an EMBL/GenBank/DDBJ whole genome shotgun (WGS) entry which is preliminary data.</text>
</comment>
<evidence type="ECO:0000313" key="3">
    <source>
        <dbReference type="EMBL" id="KAK4112864.1"/>
    </source>
</evidence>
<dbReference type="GeneID" id="89940919"/>
<dbReference type="InterPro" id="IPR011032">
    <property type="entry name" value="GroES-like_sf"/>
</dbReference>
<evidence type="ECO:0000259" key="2">
    <source>
        <dbReference type="SMART" id="SM00829"/>
    </source>
</evidence>
<keyword evidence="1" id="KW-0560">Oxidoreductase</keyword>
<dbReference type="GO" id="GO:0016628">
    <property type="term" value="F:oxidoreductase activity, acting on the CH-CH group of donors, NAD or NADP as acceptor"/>
    <property type="evidence" value="ECO:0007669"/>
    <property type="project" value="InterPro"/>
</dbReference>
<organism evidence="3 4">
    <name type="scientific">Canariomyces notabilis</name>
    <dbReference type="NCBI Taxonomy" id="2074819"/>
    <lineage>
        <taxon>Eukaryota</taxon>
        <taxon>Fungi</taxon>
        <taxon>Dikarya</taxon>
        <taxon>Ascomycota</taxon>
        <taxon>Pezizomycotina</taxon>
        <taxon>Sordariomycetes</taxon>
        <taxon>Sordariomycetidae</taxon>
        <taxon>Sordariales</taxon>
        <taxon>Chaetomiaceae</taxon>
        <taxon>Canariomyces</taxon>
    </lineage>
</organism>
<reference evidence="3" key="1">
    <citation type="journal article" date="2023" name="Mol. Phylogenet. Evol.">
        <title>Genome-scale phylogeny and comparative genomics of the fungal order Sordariales.</title>
        <authorList>
            <person name="Hensen N."/>
            <person name="Bonometti L."/>
            <person name="Westerberg I."/>
            <person name="Brannstrom I.O."/>
            <person name="Guillou S."/>
            <person name="Cros-Aarteil S."/>
            <person name="Calhoun S."/>
            <person name="Haridas S."/>
            <person name="Kuo A."/>
            <person name="Mondo S."/>
            <person name="Pangilinan J."/>
            <person name="Riley R."/>
            <person name="LaButti K."/>
            <person name="Andreopoulos B."/>
            <person name="Lipzen A."/>
            <person name="Chen C."/>
            <person name="Yan M."/>
            <person name="Daum C."/>
            <person name="Ng V."/>
            <person name="Clum A."/>
            <person name="Steindorff A."/>
            <person name="Ohm R.A."/>
            <person name="Martin F."/>
            <person name="Silar P."/>
            <person name="Natvig D.O."/>
            <person name="Lalanne C."/>
            <person name="Gautier V."/>
            <person name="Ament-Velasquez S.L."/>
            <person name="Kruys A."/>
            <person name="Hutchinson M.I."/>
            <person name="Powell A.J."/>
            <person name="Barry K."/>
            <person name="Miller A.N."/>
            <person name="Grigoriev I.V."/>
            <person name="Debuchy R."/>
            <person name="Gladieux P."/>
            <person name="Hiltunen Thoren M."/>
            <person name="Johannesson H."/>
        </authorList>
    </citation>
    <scope>NUCLEOTIDE SEQUENCE</scope>
    <source>
        <strain evidence="3">CBS 508.74</strain>
    </source>
</reference>
<accession>A0AAN6TEC6</accession>
<feature type="domain" description="Enoyl reductase (ER)" evidence="2">
    <location>
        <begin position="2"/>
        <end position="313"/>
    </location>
</feature>
<dbReference type="InterPro" id="IPR044626">
    <property type="entry name" value="AOR-like"/>
</dbReference>
<dbReference type="Gene3D" id="3.90.180.10">
    <property type="entry name" value="Medium-chain alcohol dehydrogenases, catalytic domain"/>
    <property type="match status" value="1"/>
</dbReference>
<reference evidence="3" key="2">
    <citation type="submission" date="2023-05" db="EMBL/GenBank/DDBJ databases">
        <authorList>
            <consortium name="Lawrence Berkeley National Laboratory"/>
            <person name="Steindorff A."/>
            <person name="Hensen N."/>
            <person name="Bonometti L."/>
            <person name="Westerberg I."/>
            <person name="Brannstrom I.O."/>
            <person name="Guillou S."/>
            <person name="Cros-Aarteil S."/>
            <person name="Calhoun S."/>
            <person name="Haridas S."/>
            <person name="Kuo A."/>
            <person name="Mondo S."/>
            <person name="Pangilinan J."/>
            <person name="Riley R."/>
            <person name="Labutti K."/>
            <person name="Andreopoulos B."/>
            <person name="Lipzen A."/>
            <person name="Chen C."/>
            <person name="Yanf M."/>
            <person name="Daum C."/>
            <person name="Ng V."/>
            <person name="Clum A."/>
            <person name="Ohm R."/>
            <person name="Martin F."/>
            <person name="Silar P."/>
            <person name="Natvig D."/>
            <person name="Lalanne C."/>
            <person name="Gautier V."/>
            <person name="Ament-Velasquez S.L."/>
            <person name="Kruys A."/>
            <person name="Hutchinson M.I."/>
            <person name="Powell A.J."/>
            <person name="Barry K."/>
            <person name="Miller A.N."/>
            <person name="Grigoriev I.V."/>
            <person name="Debuchy R."/>
            <person name="Gladieux P."/>
            <person name="Thoren M.H."/>
            <person name="Johannesson H."/>
        </authorList>
    </citation>
    <scope>NUCLEOTIDE SEQUENCE</scope>
    <source>
        <strain evidence="3">CBS 508.74</strain>
    </source>
</reference>
<dbReference type="InterPro" id="IPR036291">
    <property type="entry name" value="NAD(P)-bd_dom_sf"/>
</dbReference>
<dbReference type="Pfam" id="PF08240">
    <property type="entry name" value="ADH_N"/>
    <property type="match status" value="1"/>
</dbReference>
<dbReference type="InterPro" id="IPR013154">
    <property type="entry name" value="ADH-like_N"/>
</dbReference>
<protein>
    <submittedName>
        <fullName evidence="3">GroES-like protein</fullName>
    </submittedName>
</protein>
<dbReference type="CDD" id="cd05289">
    <property type="entry name" value="MDR_like_2"/>
    <property type="match status" value="1"/>
</dbReference>
<name>A0AAN6TEC6_9PEZI</name>
<dbReference type="SUPFAM" id="SSF50129">
    <property type="entry name" value="GroES-like"/>
    <property type="match status" value="1"/>
</dbReference>